<proteinExistence type="inferred from homology"/>
<evidence type="ECO:0000256" key="2">
    <source>
        <dbReference type="ARBA" id="ARBA00022679"/>
    </source>
</evidence>
<evidence type="ECO:0000313" key="6">
    <source>
        <dbReference type="Proteomes" id="UP000005358"/>
    </source>
</evidence>
<dbReference type="Pfam" id="PF00294">
    <property type="entry name" value="PfkB"/>
    <property type="match status" value="1"/>
</dbReference>
<dbReference type="PANTHER" id="PTHR43320">
    <property type="entry name" value="SUGAR KINASE"/>
    <property type="match status" value="1"/>
</dbReference>
<evidence type="ECO:0000259" key="4">
    <source>
        <dbReference type="Pfam" id="PF00294"/>
    </source>
</evidence>
<comment type="similarity">
    <text evidence="1">Belongs to the carbohydrate kinase PfkB family.</text>
</comment>
<accession>A0AAV3FGF1</accession>
<dbReference type="CDD" id="cd01166">
    <property type="entry name" value="KdgK"/>
    <property type="match status" value="1"/>
</dbReference>
<comment type="caution">
    <text evidence="5">The sequence shown here is derived from an EMBL/GenBank/DDBJ whole genome shotgun (WGS) entry which is preliminary data.</text>
</comment>
<dbReference type="RefSeq" id="WP_003479934.1">
    <property type="nucleotide sequence ID" value="NZ_CM001477.1"/>
</dbReference>
<dbReference type="Gene3D" id="3.40.1190.20">
    <property type="match status" value="1"/>
</dbReference>
<dbReference type="Proteomes" id="UP000005358">
    <property type="component" value="Chromosome"/>
</dbReference>
<gene>
    <name evidence="5" type="ORF">HA1_00753</name>
</gene>
<evidence type="ECO:0000313" key="5">
    <source>
        <dbReference type="EMBL" id="EIA18584.1"/>
    </source>
</evidence>
<dbReference type="PANTHER" id="PTHR43320:SF2">
    <property type="entry name" value="2-DEHYDRO-3-DEOXYGLUCONOKINASE_2-DEHYDRO-3-DEOXYGALACTONOKINASE"/>
    <property type="match status" value="1"/>
</dbReference>
<sequence length="341" mass="38205">MNELGFRSKKVLGFGEIMLRLTPPNNQKIIQANSFEAVYSGGEANVIASLAILGHDTKFVTKLPDNYLGKKVISKFRGYNVDVNDIVIGEGRLGVYYSEIGHGLRSTEVIYDRKYSAISMASKDEFNIDNMLKGVGLVHLSGITPALSNDLKMLIIEIAKECKKKGILVSYDSNYRSKLWSIDEAKEVLDEILNYVDFAFLGSLDMINILKFEDNSLDFDEKLQYHYEMLFKKYPNLRYAACTKRIVNSINNNTLKGYLFNGKELLKSNSYTFDILDRVGGGDAFTAGILHGILNEMPNERVVEFGTCASSLKHSIIGDINIIDEDTINSVIDNGLCNVKR</sequence>
<dbReference type="InterPro" id="IPR029056">
    <property type="entry name" value="Ribokinase-like"/>
</dbReference>
<evidence type="ECO:0000256" key="3">
    <source>
        <dbReference type="ARBA" id="ARBA00022777"/>
    </source>
</evidence>
<dbReference type="InterPro" id="IPR052700">
    <property type="entry name" value="Carb_kinase_PfkB-like"/>
</dbReference>
<dbReference type="EMBL" id="AFES01000007">
    <property type="protein sequence ID" value="EIA18584.1"/>
    <property type="molecule type" value="Genomic_DNA"/>
</dbReference>
<dbReference type="InterPro" id="IPR011611">
    <property type="entry name" value="PfkB_dom"/>
</dbReference>
<evidence type="ECO:0000256" key="1">
    <source>
        <dbReference type="ARBA" id="ARBA00010688"/>
    </source>
</evidence>
<dbReference type="GO" id="GO:0016301">
    <property type="term" value="F:kinase activity"/>
    <property type="evidence" value="ECO:0007669"/>
    <property type="project" value="UniProtKB-KW"/>
</dbReference>
<keyword evidence="3 5" id="KW-0418">Kinase</keyword>
<keyword evidence="2" id="KW-0808">Transferase</keyword>
<feature type="domain" description="Carbohydrate kinase PfkB" evidence="4">
    <location>
        <begin position="9"/>
        <end position="201"/>
    </location>
</feature>
<reference evidence="5 6" key="1">
    <citation type="journal article" date="2012" name="PLoS ONE">
        <title>Genome Sequencing and Analysis of a Type A Clostridium perfringens Isolate from a Case of Bovine Clostridial Abomasitis.</title>
        <authorList>
            <person name="Nowell V.J."/>
            <person name="Kropinski A.M."/>
            <person name="Songer J.G."/>
            <person name="Macinnes J.I."/>
            <person name="Parreira V.R."/>
            <person name="Prescott J.F."/>
        </authorList>
    </citation>
    <scope>NUCLEOTIDE SEQUENCE [LARGE SCALE GENOMIC DNA]</scope>
    <source>
        <strain evidence="5 6">F262</strain>
    </source>
</reference>
<organism evidence="5 6">
    <name type="scientific">Clostridium perfringens F262</name>
    <dbReference type="NCBI Taxonomy" id="883064"/>
    <lineage>
        <taxon>Bacteria</taxon>
        <taxon>Bacillati</taxon>
        <taxon>Bacillota</taxon>
        <taxon>Clostridia</taxon>
        <taxon>Eubacteriales</taxon>
        <taxon>Clostridiaceae</taxon>
        <taxon>Clostridium</taxon>
    </lineage>
</organism>
<dbReference type="SUPFAM" id="SSF53613">
    <property type="entry name" value="Ribokinase-like"/>
    <property type="match status" value="1"/>
</dbReference>
<protein>
    <submittedName>
        <fullName evidence="5">2-keto-3-deoxygluconate kinase</fullName>
    </submittedName>
</protein>
<name>A0AAV3FGF1_CLOPF</name>
<dbReference type="AlphaFoldDB" id="A0AAV3FGF1"/>